<comment type="caution">
    <text evidence="2">The sequence shown here is derived from an EMBL/GenBank/DDBJ whole genome shotgun (WGS) entry which is preliminary data.</text>
</comment>
<organism evidence="2 3">
    <name type="scientific">Sphingomonas leidyi</name>
    <dbReference type="NCBI Taxonomy" id="68569"/>
    <lineage>
        <taxon>Bacteria</taxon>
        <taxon>Pseudomonadati</taxon>
        <taxon>Pseudomonadota</taxon>
        <taxon>Alphaproteobacteria</taxon>
        <taxon>Sphingomonadales</taxon>
        <taxon>Sphingomonadaceae</taxon>
        <taxon>Sphingomonas</taxon>
    </lineage>
</organism>
<accession>A0A7X5UY06</accession>
<dbReference type="Proteomes" id="UP000564677">
    <property type="component" value="Unassembled WGS sequence"/>
</dbReference>
<dbReference type="EMBL" id="JAASQV010000001">
    <property type="protein sequence ID" value="NIJ64266.1"/>
    <property type="molecule type" value="Genomic_DNA"/>
</dbReference>
<keyword evidence="1" id="KW-0472">Membrane</keyword>
<proteinExistence type="predicted"/>
<sequence>MQGMRRRVVYVVLFEALGILIASTAFDVVFGLPEAVVSTGP</sequence>
<keyword evidence="1" id="KW-0812">Transmembrane</keyword>
<evidence type="ECO:0000256" key="1">
    <source>
        <dbReference type="SAM" id="Phobius"/>
    </source>
</evidence>
<evidence type="ECO:0000313" key="3">
    <source>
        <dbReference type="Proteomes" id="UP000564677"/>
    </source>
</evidence>
<evidence type="ECO:0000313" key="2">
    <source>
        <dbReference type="EMBL" id="NIJ64266.1"/>
    </source>
</evidence>
<keyword evidence="1" id="KW-1133">Transmembrane helix</keyword>
<protein>
    <submittedName>
        <fullName evidence="2">Putative membrane protein</fullName>
    </submittedName>
</protein>
<name>A0A7X5UY06_9SPHN</name>
<dbReference type="AlphaFoldDB" id="A0A7X5UY06"/>
<keyword evidence="3" id="KW-1185">Reference proteome</keyword>
<reference evidence="2 3" key="1">
    <citation type="submission" date="2020-03" db="EMBL/GenBank/DDBJ databases">
        <title>Genomic Encyclopedia of Type Strains, Phase IV (KMG-IV): sequencing the most valuable type-strain genomes for metagenomic binning, comparative biology and taxonomic classification.</title>
        <authorList>
            <person name="Goeker M."/>
        </authorList>
    </citation>
    <scope>NUCLEOTIDE SEQUENCE [LARGE SCALE GENOMIC DNA]</scope>
    <source>
        <strain evidence="2 3">DSM 4733</strain>
    </source>
</reference>
<gene>
    <name evidence="2" type="ORF">FHR20_001197</name>
</gene>
<feature type="transmembrane region" description="Helical" evidence="1">
    <location>
        <begin position="12"/>
        <end position="32"/>
    </location>
</feature>